<dbReference type="Proteomes" id="UP000183180">
    <property type="component" value="Unassembled WGS sequence"/>
</dbReference>
<sequence>MPTTTPTTPMSLSAAGFIQALALEVTVIGRG</sequence>
<dbReference type="STRING" id="158898.SAMN04488548_1199"/>
<proteinExistence type="predicted"/>
<accession>A0A1H2DRK8</accession>
<dbReference type="AlphaFoldDB" id="A0A1H2DRK8"/>
<evidence type="ECO:0000313" key="2">
    <source>
        <dbReference type="Proteomes" id="UP000183180"/>
    </source>
</evidence>
<gene>
    <name evidence="1" type="ORF">SAMN04488548_1199</name>
</gene>
<dbReference type="EMBL" id="FNLM01000019">
    <property type="protein sequence ID" value="SDT85414.1"/>
    <property type="molecule type" value="Genomic_DNA"/>
</dbReference>
<evidence type="ECO:0000313" key="1">
    <source>
        <dbReference type="EMBL" id="SDT85414.1"/>
    </source>
</evidence>
<organism evidence="1 2">
    <name type="scientific">Gordonia westfalica</name>
    <dbReference type="NCBI Taxonomy" id="158898"/>
    <lineage>
        <taxon>Bacteria</taxon>
        <taxon>Bacillati</taxon>
        <taxon>Actinomycetota</taxon>
        <taxon>Actinomycetes</taxon>
        <taxon>Mycobacteriales</taxon>
        <taxon>Gordoniaceae</taxon>
        <taxon>Gordonia</taxon>
    </lineage>
</organism>
<protein>
    <submittedName>
        <fullName evidence="1">Uncharacterized protein</fullName>
    </submittedName>
</protein>
<reference evidence="1 2" key="1">
    <citation type="submission" date="2016-10" db="EMBL/GenBank/DDBJ databases">
        <authorList>
            <person name="de Groot N.N."/>
        </authorList>
    </citation>
    <scope>NUCLEOTIDE SEQUENCE [LARGE SCALE GENOMIC DNA]</scope>
    <source>
        <strain evidence="1 2">DSM 44215</strain>
    </source>
</reference>
<name>A0A1H2DRK8_9ACTN</name>